<dbReference type="InterPro" id="IPR001611">
    <property type="entry name" value="Leu-rich_rpt"/>
</dbReference>
<accession>A0A1M6YQF7</accession>
<name>A0A1M6YQF7_9FIRM</name>
<dbReference type="InterPro" id="IPR002931">
    <property type="entry name" value="Transglutaminase-like"/>
</dbReference>
<organism evidence="5 6">
    <name type="scientific">Anaerocolumna jejuensis DSM 15929</name>
    <dbReference type="NCBI Taxonomy" id="1121322"/>
    <lineage>
        <taxon>Bacteria</taxon>
        <taxon>Bacillati</taxon>
        <taxon>Bacillota</taxon>
        <taxon>Clostridia</taxon>
        <taxon>Lachnospirales</taxon>
        <taxon>Lachnospiraceae</taxon>
        <taxon>Anaerocolumna</taxon>
    </lineage>
</organism>
<dbReference type="Pfam" id="PF07532">
    <property type="entry name" value="Big_4"/>
    <property type="match status" value="6"/>
</dbReference>
<protein>
    <submittedName>
        <fullName evidence="5">Transglutaminase-like superfamily protein</fullName>
    </submittedName>
</protein>
<reference evidence="5 6" key="1">
    <citation type="submission" date="2016-11" db="EMBL/GenBank/DDBJ databases">
        <authorList>
            <person name="Jaros S."/>
            <person name="Januszkiewicz K."/>
            <person name="Wedrychowicz H."/>
        </authorList>
    </citation>
    <scope>NUCLEOTIDE SEQUENCE [LARGE SCALE GENOMIC DNA]</scope>
    <source>
        <strain evidence="5 6">DSM 15929</strain>
    </source>
</reference>
<proteinExistence type="predicted"/>
<dbReference type="Gene3D" id="3.80.10.10">
    <property type="entry name" value="Ribonuclease Inhibitor"/>
    <property type="match status" value="2"/>
</dbReference>
<dbReference type="InterPro" id="IPR032675">
    <property type="entry name" value="LRR_dom_sf"/>
</dbReference>
<dbReference type="InterPro" id="IPR038765">
    <property type="entry name" value="Papain-like_cys_pep_sf"/>
</dbReference>
<evidence type="ECO:0000313" key="5">
    <source>
        <dbReference type="EMBL" id="SHL20269.1"/>
    </source>
</evidence>
<dbReference type="InterPro" id="IPR025875">
    <property type="entry name" value="Leu-rich_rpt_4"/>
</dbReference>
<feature type="domain" description="Bacterial Ig-like" evidence="4">
    <location>
        <begin position="527"/>
        <end position="573"/>
    </location>
</feature>
<feature type="domain" description="Bacterial Ig-like" evidence="4">
    <location>
        <begin position="757"/>
        <end position="812"/>
    </location>
</feature>
<dbReference type="Gene3D" id="3.10.620.30">
    <property type="match status" value="1"/>
</dbReference>
<feature type="domain" description="Bacterial Ig-like" evidence="4">
    <location>
        <begin position="678"/>
        <end position="733"/>
    </location>
</feature>
<evidence type="ECO:0000313" key="6">
    <source>
        <dbReference type="Proteomes" id="UP000184386"/>
    </source>
</evidence>
<dbReference type="EMBL" id="FRAC01000026">
    <property type="protein sequence ID" value="SHL20269.1"/>
    <property type="molecule type" value="Genomic_DNA"/>
</dbReference>
<dbReference type="SMART" id="SM00365">
    <property type="entry name" value="LRR_SD22"/>
    <property type="match status" value="3"/>
</dbReference>
<dbReference type="Proteomes" id="UP000184386">
    <property type="component" value="Unassembled WGS sequence"/>
</dbReference>
<evidence type="ECO:0000259" key="3">
    <source>
        <dbReference type="Pfam" id="PF01841"/>
    </source>
</evidence>
<keyword evidence="1" id="KW-0433">Leucine-rich repeat</keyword>
<dbReference type="InterPro" id="IPR011081">
    <property type="entry name" value="Big_4"/>
</dbReference>
<dbReference type="SUPFAM" id="SSF52058">
    <property type="entry name" value="L domain-like"/>
    <property type="match status" value="1"/>
</dbReference>
<dbReference type="SUPFAM" id="SSF54001">
    <property type="entry name" value="Cysteine proteinases"/>
    <property type="match status" value="1"/>
</dbReference>
<feature type="domain" description="Bacterial Ig-like" evidence="4">
    <location>
        <begin position="439"/>
        <end position="495"/>
    </location>
</feature>
<keyword evidence="6" id="KW-1185">Reference proteome</keyword>
<dbReference type="PANTHER" id="PTHR46652:SF3">
    <property type="entry name" value="LEUCINE-RICH REPEAT-CONTAINING PROTEIN 9"/>
    <property type="match status" value="1"/>
</dbReference>
<evidence type="ECO:0000256" key="1">
    <source>
        <dbReference type="ARBA" id="ARBA00022614"/>
    </source>
</evidence>
<dbReference type="PANTHER" id="PTHR46652">
    <property type="entry name" value="LEUCINE-RICH REPEAT AND IQ DOMAIN-CONTAINING PROTEIN 1-RELATED"/>
    <property type="match status" value="1"/>
</dbReference>
<feature type="domain" description="Bacterial Ig-like" evidence="4">
    <location>
        <begin position="599"/>
        <end position="654"/>
    </location>
</feature>
<feature type="domain" description="Transglutaminase-like" evidence="3">
    <location>
        <begin position="294"/>
        <end position="387"/>
    </location>
</feature>
<dbReference type="STRING" id="1121322.SAMN02745136_04345"/>
<evidence type="ECO:0000256" key="2">
    <source>
        <dbReference type="ARBA" id="ARBA00022737"/>
    </source>
</evidence>
<keyword evidence="2" id="KW-0677">Repeat</keyword>
<dbReference type="RefSeq" id="WP_073279130.1">
    <property type="nucleotide sequence ID" value="NZ_FRAC01000026.1"/>
</dbReference>
<gene>
    <name evidence="5" type="ORF">SAMN02745136_04345</name>
</gene>
<dbReference type="Pfam" id="PF01841">
    <property type="entry name" value="Transglut_core"/>
    <property type="match status" value="1"/>
</dbReference>
<evidence type="ECO:0000259" key="4">
    <source>
        <dbReference type="Pfam" id="PF07532"/>
    </source>
</evidence>
<dbReference type="AlphaFoldDB" id="A0A1M6YQF7"/>
<feature type="domain" description="Bacterial Ig-like" evidence="4">
    <location>
        <begin position="836"/>
        <end position="891"/>
    </location>
</feature>
<dbReference type="Pfam" id="PF12799">
    <property type="entry name" value="LRR_4"/>
    <property type="match status" value="1"/>
</dbReference>
<dbReference type="PROSITE" id="PS51450">
    <property type="entry name" value="LRR"/>
    <property type="match status" value="4"/>
</dbReference>
<dbReference type="InterPro" id="IPR050836">
    <property type="entry name" value="SDS22/Internalin_LRR"/>
</dbReference>
<sequence>MKKFIFNAMIPFIFVVVITCAILGNPVLTRAESQVSDVVLIPDANLEKAIRAMISKPVGDILKSDLLSIKDCNLKTLDIKSLEGLQYARNIKSLTLTENKIEDISQISELKNLTSLSLNSNFIKDISPLAELLNLNSINLCDNKVSDLKSLRNLNKLEALDITRNPISDLSQISALKNSLKSLTANQCNIENLSFLSDFELLESVSLADNKIMDLPSMNKLKMLKEISLSNNLIEDFSELLQISSLNEVGLNGNPIADYSRCNEFGDNTKCNFWGFYMSKSEIEDFLAKADKILADIIKPEMTLLEKEKAVHDYICLNTEYKLGVSDKGAYGVIVDHKGACDAISDATSLLLKRAGVEVIKVSHGWAGQAHAWNMVKIGGRYYHLDCTWDIVDSRNGNISYEYFNVDDVFLLKEGRTWDRSKYPIATDKKEGIVAYKDDIIKEYWLKNSSKGLPKNVQVYMADGTIAEVPVTWSKSTIDSSVPGQYTLLGTVEGYDEKITLNLYISQSDQLEIIGLDYTYMYKNLPQYSKVDFPEKIKANMNDGSTIEVPIIWNSTEIDTTIPGVYEFVGSIANCKFTINYIVTVFKIQTQIVSIEPAEINTTVGQGSTYELPKTAKAKMSDGTTKEVALTWTPATVDTAIAGNYEYTAAVQGYNGTVKLYLEVKAQPVIIVSIEPAEINASVEQGFNYELPKTVTAKMSDGTTKEVALTWTPATVDTAIAGTYEYTATVPGYSGNVKLHLEVKAKSVTIVSIEPTEIDATVEQGFNYELPKTVTARMSDGTTKEAALTWTPATVDTAIAGTYEYTAAVQGYNGSVKLHLVVKSKQVQIVKLEYTNLYYTADKGENYTLPKSITAKMSDGTTKEVVLTWTPALVDTSVPGDYIYRAFVEGYDGSVKAYIKVIEK</sequence>
<dbReference type="OrthoDB" id="9788327at2"/>